<evidence type="ECO:0000313" key="9">
    <source>
        <dbReference type="Proteomes" id="UP000005868"/>
    </source>
</evidence>
<dbReference type="PANTHER" id="PTHR34229">
    <property type="entry name" value="METAL TRANSPORT PROTEIN HI_1621-RELATED"/>
    <property type="match status" value="1"/>
</dbReference>
<keyword evidence="4 7" id="KW-0812">Transmembrane</keyword>
<evidence type="ECO:0000256" key="4">
    <source>
        <dbReference type="ARBA" id="ARBA00022692"/>
    </source>
</evidence>
<dbReference type="InterPro" id="IPR002751">
    <property type="entry name" value="CbiM/NikMN"/>
</dbReference>
<dbReference type="NCBIfam" id="NF004905">
    <property type="entry name" value="PRK06265.1-5"/>
    <property type="match status" value="1"/>
</dbReference>
<dbReference type="HOGENOM" id="CLU_052508_1_0_0"/>
<feature type="transmembrane region" description="Helical" evidence="7">
    <location>
        <begin position="129"/>
        <end position="154"/>
    </location>
</feature>
<reference evidence="9" key="1">
    <citation type="submission" date="2011-10" db="EMBL/GenBank/DDBJ databases">
        <title>The complete genome of chromosome of Thermovirga lienii DSM 17291.</title>
        <authorList>
            <consortium name="US DOE Joint Genome Institute (JGI-PGF)"/>
            <person name="Lucas S."/>
            <person name="Copeland A."/>
            <person name="Lapidus A."/>
            <person name="Glavina del Rio T."/>
            <person name="Dalin E."/>
            <person name="Tice H."/>
            <person name="Bruce D."/>
            <person name="Goodwin L."/>
            <person name="Pitluck S."/>
            <person name="Peters L."/>
            <person name="Mikhailova N."/>
            <person name="Saunders E."/>
            <person name="Kyrpides N."/>
            <person name="Mavromatis K."/>
            <person name="Ivanova N."/>
            <person name="Last F.I."/>
            <person name="Brettin T."/>
            <person name="Detter J.C."/>
            <person name="Han C."/>
            <person name="Larimer F."/>
            <person name="Land M."/>
            <person name="Hauser L."/>
            <person name="Markowitz V."/>
            <person name="Cheng J.-F."/>
            <person name="Hugenholtz P."/>
            <person name="Woyke T."/>
            <person name="Wu D."/>
            <person name="Spring S."/>
            <person name="Schroeder M."/>
            <person name="Brambilla E.-M."/>
            <person name="Klenk H.-P."/>
            <person name="Eisen J.A."/>
        </authorList>
    </citation>
    <scope>NUCLEOTIDE SEQUENCE [LARGE SCALE GENOMIC DNA]</scope>
    <source>
        <strain evidence="9">ATCC BAA-1197 / DSM 17291 / Cas60314</strain>
    </source>
</reference>
<dbReference type="GO" id="GO:0005886">
    <property type="term" value="C:plasma membrane"/>
    <property type="evidence" value="ECO:0007669"/>
    <property type="project" value="UniProtKB-SubCell"/>
</dbReference>
<keyword evidence="6 7" id="KW-0472">Membrane</keyword>
<evidence type="ECO:0000256" key="2">
    <source>
        <dbReference type="ARBA" id="ARBA00022448"/>
    </source>
</evidence>
<keyword evidence="9" id="KW-1185">Reference proteome</keyword>
<evidence type="ECO:0000256" key="6">
    <source>
        <dbReference type="ARBA" id="ARBA00023136"/>
    </source>
</evidence>
<keyword evidence="5 7" id="KW-1133">Transmembrane helix</keyword>
<name>G7V832_THELD</name>
<dbReference type="PANTHER" id="PTHR34229:SF1">
    <property type="entry name" value="METAL TRANSPORT PROTEIN HI_1621-RELATED"/>
    <property type="match status" value="1"/>
</dbReference>
<keyword evidence="2" id="KW-0813">Transport</keyword>
<feature type="transmembrane region" description="Helical" evidence="7">
    <location>
        <begin position="160"/>
        <end position="187"/>
    </location>
</feature>
<evidence type="ECO:0000256" key="7">
    <source>
        <dbReference type="SAM" id="Phobius"/>
    </source>
</evidence>
<dbReference type="KEGG" id="tli:Tlie_1641"/>
<dbReference type="Gene3D" id="1.10.1760.20">
    <property type="match status" value="1"/>
</dbReference>
<keyword evidence="3" id="KW-1003">Cell membrane</keyword>
<sequence length="197" mass="20150">MHIAEGVLSWPVLVSGAAIATAGTAYGIKKLSFETIPRCGIVSAALFVASLIHVNLGASSVHLILGGLGGILLGWSLFPAFLVALFLQAVLFQFGGLVVLGVNVTNMALSGVLAGFVGRALLKRLKRPFLCGAISGALGVFGAAVFVAASLAFSGEAFRASAVLLIGAHLPVAIIEGIITGFIVSFLSKTDKNFLEV</sequence>
<dbReference type="eggNOG" id="COG0310">
    <property type="taxonomic scope" value="Bacteria"/>
</dbReference>
<dbReference type="STRING" id="580340.Tlie_1641"/>
<proteinExistence type="predicted"/>
<feature type="transmembrane region" description="Helical" evidence="7">
    <location>
        <begin position="72"/>
        <end position="91"/>
    </location>
</feature>
<dbReference type="GO" id="GO:0000041">
    <property type="term" value="P:transition metal ion transport"/>
    <property type="evidence" value="ECO:0007669"/>
    <property type="project" value="InterPro"/>
</dbReference>
<dbReference type="Pfam" id="PF01891">
    <property type="entry name" value="CbiM"/>
    <property type="match status" value="1"/>
</dbReference>
<protein>
    <submittedName>
        <fullName evidence="8">Cobalamin (Vitamin B12) biosynthesis CbiM protein</fullName>
    </submittedName>
</protein>
<dbReference type="OrthoDB" id="9809846at2"/>
<feature type="transmembrane region" description="Helical" evidence="7">
    <location>
        <begin position="7"/>
        <end position="28"/>
    </location>
</feature>
<organism evidence="8 9">
    <name type="scientific">Thermovirga lienii (strain ATCC BAA-1197 / DSM 17291 / Cas60314)</name>
    <dbReference type="NCBI Taxonomy" id="580340"/>
    <lineage>
        <taxon>Bacteria</taxon>
        <taxon>Thermotogati</taxon>
        <taxon>Synergistota</taxon>
        <taxon>Synergistia</taxon>
        <taxon>Synergistales</taxon>
        <taxon>Thermovirgaceae</taxon>
        <taxon>Thermovirga</taxon>
    </lineage>
</organism>
<evidence type="ECO:0000256" key="3">
    <source>
        <dbReference type="ARBA" id="ARBA00022475"/>
    </source>
</evidence>
<comment type="subcellular location">
    <subcellularLocation>
        <location evidence="1">Cell membrane</location>
        <topology evidence="1">Multi-pass membrane protein</topology>
    </subcellularLocation>
</comment>
<dbReference type="EMBL" id="CP003096">
    <property type="protein sequence ID" value="AER67363.1"/>
    <property type="molecule type" value="Genomic_DNA"/>
</dbReference>
<dbReference type="Proteomes" id="UP000005868">
    <property type="component" value="Chromosome"/>
</dbReference>
<evidence type="ECO:0000313" key="8">
    <source>
        <dbReference type="EMBL" id="AER67363.1"/>
    </source>
</evidence>
<evidence type="ECO:0000256" key="5">
    <source>
        <dbReference type="ARBA" id="ARBA00022989"/>
    </source>
</evidence>
<feature type="transmembrane region" description="Helical" evidence="7">
    <location>
        <begin position="97"/>
        <end position="117"/>
    </location>
</feature>
<dbReference type="AlphaFoldDB" id="G7V832"/>
<evidence type="ECO:0000256" key="1">
    <source>
        <dbReference type="ARBA" id="ARBA00004651"/>
    </source>
</evidence>
<reference evidence="8 9" key="2">
    <citation type="journal article" date="2012" name="Stand. Genomic Sci.">
        <title>Genome sequence of the moderately thermophilic, amino-acid-degrading and sulfur-reducing bacterium Thermovirga lienii type strain (Cas60314(T)).</title>
        <authorList>
            <person name="Goker M."/>
            <person name="Saunders E."/>
            <person name="Lapidus A."/>
            <person name="Nolan M."/>
            <person name="Lucas S."/>
            <person name="Hammon N."/>
            <person name="Deshpande S."/>
            <person name="Cheng J.F."/>
            <person name="Han C."/>
            <person name="Tapia R."/>
            <person name="Goodwin L.A."/>
            <person name="Pitluck S."/>
            <person name="Liolios K."/>
            <person name="Mavromatis K."/>
            <person name="Pagani I."/>
            <person name="Ivanova N."/>
            <person name="Mikhailova N."/>
            <person name="Pati A."/>
            <person name="Chen A."/>
            <person name="Palaniappan K."/>
            <person name="Land M."/>
            <person name="Chang Y.J."/>
            <person name="Jeffries C.D."/>
            <person name="Brambilla E.M."/>
            <person name="Rohde M."/>
            <person name="Spring S."/>
            <person name="Detter J.C."/>
            <person name="Woyke T."/>
            <person name="Bristow J."/>
            <person name="Eisen J.A."/>
            <person name="Markowitz V."/>
            <person name="Hugenholtz P."/>
            <person name="Kyrpides N.C."/>
            <person name="Klenk H.P."/>
        </authorList>
    </citation>
    <scope>NUCLEOTIDE SEQUENCE [LARGE SCALE GENOMIC DNA]</scope>
    <source>
        <strain evidence="9">ATCC BAA-1197 / DSM 17291 / Cas60314</strain>
    </source>
</reference>
<gene>
    <name evidence="8" type="ordered locus">Tlie_1641</name>
</gene>
<accession>G7V832</accession>
<feature type="transmembrane region" description="Helical" evidence="7">
    <location>
        <begin position="40"/>
        <end position="65"/>
    </location>
</feature>